<sequence>MDRKQIIRKLRYYFQYIPFTLNTLLYAAAFYIAWHLLYRPAPKKLEEDTDSFRQIVLLMAKMAFWFLLVFVGVSILSTIISWIYYKWLQQKHSKRLQVAFTNESKKGKQNRLYMEASLEGAFRPILGFVNGRLFYDDLLLTDKFALLSNKRKENSMKRVAISGKSRMQLPDIKEYQLKGGFVYFEDMLHIFSLAIQQPVSGQFYQPPTLQEEQEQDVFPKKTETTDVRIDQLRRVQGDFFNYKDFETGDDVRRIVWKVYARNRDLVVRVPELFEPYASHVYFYASFEAAVKQQWLNDDYLREMLNYYKNNVWTIYDALSKKEWDIRYIPDQHFTLPEELSPRDRASRIISNSVWQKGQNLGQYFNARYGTALCISSLIDLNELQQILDKCDGSTVIYFVKLSRTFRHFVAWSLLKRVVFLPPKDRLSKLRTKWTFAPMRLQLQKREKEIEAMLHKAAATTGII</sequence>
<dbReference type="OrthoDB" id="621177at2"/>
<feature type="transmembrane region" description="Helical" evidence="1">
    <location>
        <begin position="62"/>
        <end position="85"/>
    </location>
</feature>
<comment type="caution">
    <text evidence="2">The sequence shown here is derived from an EMBL/GenBank/DDBJ whole genome shotgun (WGS) entry which is preliminary data.</text>
</comment>
<dbReference type="EMBL" id="QKTW01000010">
    <property type="protein sequence ID" value="PZF73734.1"/>
    <property type="molecule type" value="Genomic_DNA"/>
</dbReference>
<evidence type="ECO:0000256" key="1">
    <source>
        <dbReference type="SAM" id="Phobius"/>
    </source>
</evidence>
<evidence type="ECO:0000313" key="3">
    <source>
        <dbReference type="Proteomes" id="UP000248745"/>
    </source>
</evidence>
<proteinExistence type="predicted"/>
<feature type="transmembrane region" description="Helical" evidence="1">
    <location>
        <begin position="12"/>
        <end position="34"/>
    </location>
</feature>
<evidence type="ECO:0000313" key="2">
    <source>
        <dbReference type="EMBL" id="PZF73734.1"/>
    </source>
</evidence>
<reference evidence="2 3" key="1">
    <citation type="submission" date="2018-06" db="EMBL/GenBank/DDBJ databases">
        <title>Mucibacter soli gen. nov., sp. nov., a new member of the family Chitinophagaceae producing mucin.</title>
        <authorList>
            <person name="Kim M.-K."/>
            <person name="Park S."/>
            <person name="Kim T.-S."/>
            <person name="Joung Y."/>
            <person name="Han J.-H."/>
            <person name="Kim S.B."/>
        </authorList>
    </citation>
    <scope>NUCLEOTIDE SEQUENCE [LARGE SCALE GENOMIC DNA]</scope>
    <source>
        <strain evidence="2 3">R1-15</strain>
    </source>
</reference>
<organism evidence="2 3">
    <name type="scientific">Taibaiella soli</name>
    <dbReference type="NCBI Taxonomy" id="1649169"/>
    <lineage>
        <taxon>Bacteria</taxon>
        <taxon>Pseudomonadati</taxon>
        <taxon>Bacteroidota</taxon>
        <taxon>Chitinophagia</taxon>
        <taxon>Chitinophagales</taxon>
        <taxon>Chitinophagaceae</taxon>
        <taxon>Taibaiella</taxon>
    </lineage>
</organism>
<dbReference type="AlphaFoldDB" id="A0A2W2B0E2"/>
<protein>
    <submittedName>
        <fullName evidence="2">Uncharacterized protein</fullName>
    </submittedName>
</protein>
<keyword evidence="1" id="KW-0472">Membrane</keyword>
<dbReference type="Proteomes" id="UP000248745">
    <property type="component" value="Unassembled WGS sequence"/>
</dbReference>
<gene>
    <name evidence="2" type="ORF">DN068_06985</name>
</gene>
<accession>A0A2W2B0E2</accession>
<dbReference type="RefSeq" id="WP_110998184.1">
    <property type="nucleotide sequence ID" value="NZ_QKTW01000010.1"/>
</dbReference>
<keyword evidence="1" id="KW-1133">Transmembrane helix</keyword>
<keyword evidence="3" id="KW-1185">Reference proteome</keyword>
<keyword evidence="1" id="KW-0812">Transmembrane</keyword>
<name>A0A2W2B0E2_9BACT</name>